<dbReference type="Pfam" id="PF09376">
    <property type="entry name" value="NurA"/>
    <property type="match status" value="1"/>
</dbReference>
<evidence type="ECO:0000313" key="3">
    <source>
        <dbReference type="Proteomes" id="UP000062160"/>
    </source>
</evidence>
<evidence type="ECO:0000259" key="1">
    <source>
        <dbReference type="SMART" id="SM00933"/>
    </source>
</evidence>
<organism evidence="2">
    <name type="scientific">Tepidanaerobacter syntrophicus</name>
    <dbReference type="NCBI Taxonomy" id="224999"/>
    <lineage>
        <taxon>Bacteria</taxon>
        <taxon>Bacillati</taxon>
        <taxon>Bacillota</taxon>
        <taxon>Clostridia</taxon>
        <taxon>Thermosediminibacterales</taxon>
        <taxon>Tepidanaerobacteraceae</taxon>
        <taxon>Tepidanaerobacter</taxon>
    </lineage>
</organism>
<dbReference type="Proteomes" id="UP000062160">
    <property type="component" value="Unassembled WGS sequence"/>
</dbReference>
<name>A0A0U9HDE9_9FIRM</name>
<gene>
    <name evidence="2" type="ORF">TSYNT_6222</name>
</gene>
<dbReference type="STRING" id="224999.GCA_001485475_00847"/>
<dbReference type="AlphaFoldDB" id="A0A0U9HDE9"/>
<dbReference type="RefSeq" id="WP_059032043.1">
    <property type="nucleotide sequence ID" value="NZ_BSDN01000003.1"/>
</dbReference>
<dbReference type="SMART" id="SM00933">
    <property type="entry name" value="NurA"/>
    <property type="match status" value="1"/>
</dbReference>
<dbReference type="EMBL" id="DF977000">
    <property type="protein sequence ID" value="GAQ24841.1"/>
    <property type="molecule type" value="Genomic_DNA"/>
</dbReference>
<sequence>MLEVNADLKKKFEETASAMRLRLEKRPSPSSLRSIIAEKGLGNFVMCERLGQKELSGITQKGGIVGVDGSTNSAGGPFPYLFTLQQALAKLCISGENDLLVTDAFSPLITEDVANEEEYQEFVKHNLAQLEAKAALLALEKFKPAVILLDGSLVRYKIEAGALWNKLKEEAISQKVLLAGVVEGISTGIISQCLKDALDMDGFPASDWEILFGLLQVGEALEIMPGLFKEGFRTLFMRSSLDPKPIGIDLLEEQQEAIGLVPNLVFTLTPKESRGIPLWLDIIDKSVRISDAVMEGLLHTYLGEDYVEFIKPKREKREM</sequence>
<dbReference type="OrthoDB" id="2986419at2"/>
<evidence type="ECO:0000313" key="2">
    <source>
        <dbReference type="EMBL" id="GAQ24841.1"/>
    </source>
</evidence>
<feature type="domain" description="NurA" evidence="1">
    <location>
        <begin position="62"/>
        <end position="289"/>
    </location>
</feature>
<accession>A0A0U9HDE9</accession>
<proteinExistence type="predicted"/>
<protein>
    <submittedName>
        <fullName evidence="2">NurA domain-containing protein</fullName>
    </submittedName>
</protein>
<reference evidence="2" key="1">
    <citation type="journal article" date="2016" name="Genome Announc.">
        <title>Draft Genome Sequence of the Syntrophic Lactate-Degrading Bacterium Tepidanaerobacter syntrophicus JLT.</title>
        <authorList>
            <person name="Matsuura N."/>
            <person name="Ohashi A."/>
            <person name="Tourlousse D.M."/>
            <person name="Sekiguchi Y."/>
        </authorList>
    </citation>
    <scope>NUCLEOTIDE SEQUENCE [LARGE SCALE GENOMIC DNA]</scope>
    <source>
        <strain evidence="2">JL</strain>
    </source>
</reference>
<keyword evidence="3" id="KW-1185">Reference proteome</keyword>
<dbReference type="InterPro" id="IPR018977">
    <property type="entry name" value="NurA_domain"/>
</dbReference>